<dbReference type="PANTHER" id="PTHR10000:SF8">
    <property type="entry name" value="HAD SUPERFAMILY HYDROLASE-LIKE, TYPE 3"/>
    <property type="match status" value="1"/>
</dbReference>
<dbReference type="NCBIfam" id="TIGR01484">
    <property type="entry name" value="HAD-SF-IIB"/>
    <property type="match status" value="1"/>
</dbReference>
<evidence type="ECO:0000313" key="2">
    <source>
        <dbReference type="Proteomes" id="UP000187404"/>
    </source>
</evidence>
<dbReference type="Pfam" id="PF08282">
    <property type="entry name" value="Hydrolase_3"/>
    <property type="match status" value="1"/>
</dbReference>
<dbReference type="AlphaFoldDB" id="A0A1Q9JFW8"/>
<dbReference type="CDD" id="cd07516">
    <property type="entry name" value="HAD_Pase"/>
    <property type="match status" value="1"/>
</dbReference>
<dbReference type="GO" id="GO:0005829">
    <property type="term" value="C:cytosol"/>
    <property type="evidence" value="ECO:0007669"/>
    <property type="project" value="TreeGrafter"/>
</dbReference>
<dbReference type="Gene3D" id="3.30.1240.10">
    <property type="match status" value="1"/>
</dbReference>
<dbReference type="NCBIfam" id="TIGR00099">
    <property type="entry name" value="Cof-subfamily"/>
    <property type="match status" value="1"/>
</dbReference>
<sequence>MKQKSGKEIRMIALDLDGTTLTGRSEISPRTVEALHRAMEKGVHIVISTGRPWCSLPEAIFGIDGLEYMITSNGAVITRVSGRERIYENCNEPAAVESIVALLRGRGFSVDAFTDGQAYIGAAEYREMEKNGCAFRDADYVLRTRRPVADIFDFMLEHKARLENISIVFRREEDQKEVMRQLAAMDDITLTSSFHNNLEIGGPTTSKADALRFLMRRLSVDSDRLLACGDSPNDSRMIELARIGIVMGNASEHMKARADFVTDTNDNDGVAKAIERFVL</sequence>
<dbReference type="SFLD" id="SFLDG01140">
    <property type="entry name" value="C2.B:_Phosphomannomutase_and_P"/>
    <property type="match status" value="1"/>
</dbReference>
<dbReference type="PANTHER" id="PTHR10000">
    <property type="entry name" value="PHOSPHOSERINE PHOSPHATASE"/>
    <property type="match status" value="1"/>
</dbReference>
<comment type="caution">
    <text evidence="1">The sequence shown here is derived from an EMBL/GenBank/DDBJ whole genome shotgun (WGS) entry which is preliminary data.</text>
</comment>
<dbReference type="OrthoDB" id="9781413at2"/>
<dbReference type="GO" id="GO:0016791">
    <property type="term" value="F:phosphatase activity"/>
    <property type="evidence" value="ECO:0007669"/>
    <property type="project" value="TreeGrafter"/>
</dbReference>
<proteinExistence type="predicted"/>
<evidence type="ECO:0000313" key="1">
    <source>
        <dbReference type="EMBL" id="OLR55083.1"/>
    </source>
</evidence>
<dbReference type="PROSITE" id="PS01229">
    <property type="entry name" value="COF_2"/>
    <property type="match status" value="1"/>
</dbReference>
<dbReference type="RefSeq" id="WP_075712084.1">
    <property type="nucleotide sequence ID" value="NZ_MJIE01000001.1"/>
</dbReference>
<organism evidence="1 2">
    <name type="scientific">Hornefia porci</name>
    <dbReference type="NCBI Taxonomy" id="2652292"/>
    <lineage>
        <taxon>Bacteria</taxon>
        <taxon>Bacillati</taxon>
        <taxon>Bacillota</taxon>
        <taxon>Clostridia</taxon>
        <taxon>Peptostreptococcales</taxon>
        <taxon>Anaerovoracaceae</taxon>
        <taxon>Hornefia</taxon>
    </lineage>
</organism>
<dbReference type="STRING" id="1261640.BHK98_02790"/>
<gene>
    <name evidence="1" type="ORF">BHK98_02790</name>
</gene>
<dbReference type="InterPro" id="IPR006379">
    <property type="entry name" value="HAD-SF_hydro_IIB"/>
</dbReference>
<name>A0A1Q9JFW8_9FIRM</name>
<dbReference type="SUPFAM" id="SSF56784">
    <property type="entry name" value="HAD-like"/>
    <property type="match status" value="1"/>
</dbReference>
<dbReference type="Gene3D" id="3.40.50.1000">
    <property type="entry name" value="HAD superfamily/HAD-like"/>
    <property type="match status" value="1"/>
</dbReference>
<dbReference type="Proteomes" id="UP000187404">
    <property type="component" value="Unassembled WGS sequence"/>
</dbReference>
<dbReference type="InterPro" id="IPR000150">
    <property type="entry name" value="Cof"/>
</dbReference>
<dbReference type="SFLD" id="SFLDS00003">
    <property type="entry name" value="Haloacid_Dehalogenase"/>
    <property type="match status" value="1"/>
</dbReference>
<dbReference type="EMBL" id="MJIE01000001">
    <property type="protein sequence ID" value="OLR55083.1"/>
    <property type="molecule type" value="Genomic_DNA"/>
</dbReference>
<keyword evidence="2" id="KW-1185">Reference proteome</keyword>
<dbReference type="InterPro" id="IPR023214">
    <property type="entry name" value="HAD_sf"/>
</dbReference>
<reference evidence="1 2" key="1">
    <citation type="journal article" date="2016" name="Appl. Environ. Microbiol.">
        <title>Function and Phylogeny of Bacterial Butyryl Coenzyme A:Acetate Transferases and Their Diversity in the Proximal Colon of Swine.</title>
        <authorList>
            <person name="Trachsel J."/>
            <person name="Bayles D.O."/>
            <person name="Looft T."/>
            <person name="Levine U.Y."/>
            <person name="Allen H.K."/>
        </authorList>
    </citation>
    <scope>NUCLEOTIDE SEQUENCE [LARGE SCALE GENOMIC DNA]</scope>
    <source>
        <strain evidence="1 2">68-3-10</strain>
    </source>
</reference>
<accession>A0A1Q9JFW8</accession>
<dbReference type="InterPro" id="IPR036412">
    <property type="entry name" value="HAD-like_sf"/>
</dbReference>
<protein>
    <submittedName>
        <fullName evidence="1">Uncharacterized protein</fullName>
    </submittedName>
</protein>
<dbReference type="GO" id="GO:0000287">
    <property type="term" value="F:magnesium ion binding"/>
    <property type="evidence" value="ECO:0007669"/>
    <property type="project" value="TreeGrafter"/>
</dbReference>